<protein>
    <submittedName>
        <fullName evidence="6">WD_REPEATS_REGION domain-containing protein</fullName>
    </submittedName>
</protein>
<evidence type="ECO:0000313" key="5">
    <source>
        <dbReference type="Proteomes" id="UP000278627"/>
    </source>
</evidence>
<dbReference type="PROSITE" id="PS00678">
    <property type="entry name" value="WD_REPEATS_1"/>
    <property type="match status" value="1"/>
</dbReference>
<accession>A0A0N4TPB8</accession>
<feature type="repeat" description="WD" evidence="3">
    <location>
        <begin position="127"/>
        <end position="171"/>
    </location>
</feature>
<keyword evidence="2" id="KW-0677">Repeat</keyword>
<organism evidence="6">
    <name type="scientific">Brugia pahangi</name>
    <name type="common">Filarial nematode worm</name>
    <dbReference type="NCBI Taxonomy" id="6280"/>
    <lineage>
        <taxon>Eukaryota</taxon>
        <taxon>Metazoa</taxon>
        <taxon>Ecdysozoa</taxon>
        <taxon>Nematoda</taxon>
        <taxon>Chromadorea</taxon>
        <taxon>Rhabditida</taxon>
        <taxon>Spirurina</taxon>
        <taxon>Spiruromorpha</taxon>
        <taxon>Filarioidea</taxon>
        <taxon>Onchocercidae</taxon>
        <taxon>Brugia</taxon>
    </lineage>
</organism>
<name>A0A0N4TPB8_BRUPA</name>
<reference evidence="4 5" key="2">
    <citation type="submission" date="2018-11" db="EMBL/GenBank/DDBJ databases">
        <authorList>
            <consortium name="Pathogen Informatics"/>
        </authorList>
    </citation>
    <scope>NUCLEOTIDE SEQUENCE [LARGE SCALE GENOMIC DNA]</scope>
</reference>
<dbReference type="Pfam" id="PF00400">
    <property type="entry name" value="WD40"/>
    <property type="match status" value="3"/>
</dbReference>
<dbReference type="STRING" id="6280.A0A0N4TPB8"/>
<sequence>MLGGTMGEACVTHTVNSTAAHAADSVDVTLHALRCIYILGRRQYLLSSAQMYKLKKINKLHSRIMTVTPPQSGLAVAVALWGKKPPEHRINCLQCFKDGAVIITGADDGTLILWEKCDGNLQAQMMLLGHEAPITAISATDTTRNLTRFVSASADGQLTLWDSADGRSIDSTFMAHVHRQIVPYRTTNGSLSLCGLYCIGDYAEVVVIDPQDMNILFTLNSRVEPDWIAAFTFVSHSNKHDAILGVTTCGMMKVWLLLDLDKRELPIYETESRNIEMNEVCSMSWHPSTPLIFLVFNSGSWQIFQLADLNRLVVYFSEEHICDGKLLSGERSAIAYADGSIYIYQLPHSLLLCGSDKESKMEKLNDPLLLMILQNKSTNNLRSAHIVFCISAHLICRADIESNIAIWEFNEVLPLQSEHKVVFEQPKLETNMRCQWNSLKNSPPSIYDSEDDCEVTATKYISSQGRLLIGRGDGAIILMYGCDAISKQLLTKSEELNYRHLYGHTAAITCFLYPHEEHSRYDQQILLSGSSDFSVIAWNLNTGSRLHRFCAQGGPILRMLIPPETCNPRILHTICSIAGDNSAALLSLKENKCLLLASRQLFAIVEVKWRPLDNFLLLKCEDETVYVWQMDTGSLERVVNGQISEEILAACNEQIGVAEIDDEAGASQAIQMLRALKNKNILVMKQIATGNRDGKVANTVEKVLELPPPMNIQAMTKASSSPHLVFFNVDSLIAGLLVLENELSSGESIENKSLSTILMGKQQPDSRTSIPKIAWQTGSNLYLDVAKLCMSLLYAWNLDADLDEICLKKLRLVKPSIPLSFGVESRQGHLVVYMPTGKLNNGTSFDNFASVVRWTTGSSLTTAHLLSVIALANTLMSLHGASFDIAKRDILMRNSSLRSSGTESHENDLQLKQGWSLIAALHCCLLPDLIKPKNIYCPPRIELLAKRWQDRCLEVRMAAQALLTRELTRLSVNGRKRLVESWSAFLPTLLDPTLSIFGNRALIASMNTALGTANAPQPPPIPYRKGEKALPDPTVNVDVRLSKEAGVHQIRRNQATSLILLGVIGSEFPDEMSKLDISRATAQSLLELLIAPPTTLLPYHSPLRRAAVDLIGRGFSVWQPHLDITKLLLILLELATSTDKQPVETTAAILTPSADVCHTARHALSLIATSRPPAVITALSKEVARYNSVAQHQTIQHSTSSPLLKCRTEVLRIMELLSEKEYTNVADLMIPVGDILVHCLDASLLKHKSLSEIFPPITRAAKAQTLQAHKGAVTAVAFSEDGKFLATYGAEEAKLSFWQTSQTFLGMGQSQLKCIKSHSAPGIFPVLSPSGTIQPFKARLVWISLKSVTLMLPNSKEFRKC</sequence>
<evidence type="ECO:0000313" key="4">
    <source>
        <dbReference type="EMBL" id="VDN91530.1"/>
    </source>
</evidence>
<dbReference type="PROSITE" id="PS50082">
    <property type="entry name" value="WD_REPEATS_2"/>
    <property type="match status" value="2"/>
</dbReference>
<evidence type="ECO:0000256" key="2">
    <source>
        <dbReference type="ARBA" id="ARBA00022737"/>
    </source>
</evidence>
<proteinExistence type="predicted"/>
<keyword evidence="1 3" id="KW-0853">WD repeat</keyword>
<gene>
    <name evidence="4" type="ORF">BPAG_LOCUS10344</name>
</gene>
<reference evidence="6" key="1">
    <citation type="submission" date="2017-02" db="UniProtKB">
        <authorList>
            <consortium name="WormBaseParasite"/>
        </authorList>
    </citation>
    <scope>IDENTIFICATION</scope>
</reference>
<dbReference type="EMBL" id="UZAD01013184">
    <property type="protein sequence ID" value="VDN91530.1"/>
    <property type="molecule type" value="Genomic_DNA"/>
</dbReference>
<dbReference type="GO" id="GO:0005737">
    <property type="term" value="C:cytoplasm"/>
    <property type="evidence" value="ECO:0007669"/>
    <property type="project" value="TreeGrafter"/>
</dbReference>
<evidence type="ECO:0000256" key="3">
    <source>
        <dbReference type="PROSITE-ProRule" id="PRU00221"/>
    </source>
</evidence>
<dbReference type="InterPro" id="IPR049916">
    <property type="entry name" value="WDR72-like"/>
</dbReference>
<dbReference type="WBParaSite" id="BPAG_0001038201-mRNA-1">
    <property type="protein sequence ID" value="BPAG_0001038201-mRNA-1"/>
    <property type="gene ID" value="BPAG_0001038201"/>
</dbReference>
<evidence type="ECO:0000256" key="1">
    <source>
        <dbReference type="ARBA" id="ARBA00022574"/>
    </source>
</evidence>
<dbReference type="SUPFAM" id="SSF50978">
    <property type="entry name" value="WD40 repeat-like"/>
    <property type="match status" value="2"/>
</dbReference>
<dbReference type="Gene3D" id="2.130.10.10">
    <property type="entry name" value="YVTN repeat-like/Quinoprotein amine dehydrogenase"/>
    <property type="match status" value="4"/>
</dbReference>
<dbReference type="InterPro" id="IPR036322">
    <property type="entry name" value="WD40_repeat_dom_sf"/>
</dbReference>
<keyword evidence="5" id="KW-1185">Reference proteome</keyword>
<dbReference type="PANTHER" id="PTHR44099">
    <property type="entry name" value="RABCONNECTIN-3B, ISOFORM A"/>
    <property type="match status" value="1"/>
</dbReference>
<dbReference type="InterPro" id="IPR001680">
    <property type="entry name" value="WD40_rpt"/>
</dbReference>
<dbReference type="InterPro" id="IPR019775">
    <property type="entry name" value="WD40_repeat_CS"/>
</dbReference>
<dbReference type="PANTHER" id="PTHR44099:SF4">
    <property type="entry name" value="RABCONNECTIN-3B, ISOFORM A"/>
    <property type="match status" value="1"/>
</dbReference>
<dbReference type="SMART" id="SM00320">
    <property type="entry name" value="WD40"/>
    <property type="match status" value="6"/>
</dbReference>
<evidence type="ECO:0000313" key="6">
    <source>
        <dbReference type="WBParaSite" id="BPAG_0001038201-mRNA-1"/>
    </source>
</evidence>
<dbReference type="InterPro" id="IPR015943">
    <property type="entry name" value="WD40/YVTN_repeat-like_dom_sf"/>
</dbReference>
<feature type="repeat" description="WD" evidence="3">
    <location>
        <begin position="501"/>
        <end position="548"/>
    </location>
</feature>
<dbReference type="Proteomes" id="UP000278627">
    <property type="component" value="Unassembled WGS sequence"/>
</dbReference>